<keyword evidence="5" id="KW-1185">Reference proteome</keyword>
<comment type="caution">
    <text evidence="4">The sequence shown here is derived from an EMBL/GenBank/DDBJ whole genome shotgun (WGS) entry which is preliminary data.</text>
</comment>
<dbReference type="SUPFAM" id="SSF50729">
    <property type="entry name" value="PH domain-like"/>
    <property type="match status" value="1"/>
</dbReference>
<evidence type="ECO:0000256" key="1">
    <source>
        <dbReference type="ARBA" id="ARBA00022553"/>
    </source>
</evidence>
<gene>
    <name evidence="4" type="ORF">Amon01_000722200</name>
</gene>
<feature type="compositionally biased region" description="Low complexity" evidence="2">
    <location>
        <begin position="206"/>
        <end position="227"/>
    </location>
</feature>
<dbReference type="InterPro" id="IPR043453">
    <property type="entry name" value="Slm1_PH"/>
</dbReference>
<evidence type="ECO:0000313" key="4">
    <source>
        <dbReference type="EMBL" id="GMG51244.1"/>
    </source>
</evidence>
<name>A0A9W6Z2X9_AMBMO</name>
<evidence type="ECO:0000256" key="2">
    <source>
        <dbReference type="SAM" id="MobiDB-lite"/>
    </source>
</evidence>
<feature type="domain" description="PH" evidence="3">
    <location>
        <begin position="75"/>
        <end position="186"/>
    </location>
</feature>
<sequence length="397" mass="44308">MQTALTVYAKLMGQQAQNVFDQLISKLDMGILTKDPAFEWDSFVAKDTANFIDLNLPMRHSSEIQYKGQNDPLSFEIRSGYLERKSKYLKSYTRAWYVLTPCFIHEFKSSDRKKDPYPSMSLPLEDCSISEHSRKDDKNPDAFHKFVLHTKSSGGGLMSKGHNWVFKAMGYDQMMLWYNDLKKLTQMPTPQSRTTVAWERRKSRRLASLASGTPTRSSSVSTTRTSRAGVGSRSSYLANSSAGTNGPNGPNGPVIQVNHSPRHQPSSRMSQRMSLRNDSSTMSANQVSQMSRMSMSHDSLSTHSADTDTMLAMPVRSPQVVNGRGQFVGDLNAYKPNNRGEMLPNGEFSGKRFTEIDRVDDFDGGDGDVTATGTLGQQDLYPSADDAGSRKVTQHMY</sequence>
<dbReference type="CDD" id="cd13311">
    <property type="entry name" value="PH_Slm1"/>
    <property type="match status" value="1"/>
</dbReference>
<proteinExistence type="predicted"/>
<feature type="compositionally biased region" description="Polar residues" evidence="2">
    <location>
        <begin position="257"/>
        <end position="283"/>
    </location>
</feature>
<evidence type="ECO:0000259" key="3">
    <source>
        <dbReference type="PROSITE" id="PS50003"/>
    </source>
</evidence>
<feature type="compositionally biased region" description="Polar residues" evidence="2">
    <location>
        <begin position="232"/>
        <end position="244"/>
    </location>
</feature>
<dbReference type="InterPro" id="IPR001849">
    <property type="entry name" value="PH_domain"/>
</dbReference>
<dbReference type="SMART" id="SM00233">
    <property type="entry name" value="PH"/>
    <property type="match status" value="1"/>
</dbReference>
<dbReference type="PANTHER" id="PTHR31941:SF16">
    <property type="entry name" value="PHOSPHATIDYLINOSITOL 4,5-BISPHOSPHATE-BINDING PROTEIN SLM1-RELATED"/>
    <property type="match status" value="1"/>
</dbReference>
<dbReference type="PANTHER" id="PTHR31941">
    <property type="entry name" value="CYTOSKELETAL SIGNALING PROTEIN SLM1"/>
    <property type="match status" value="1"/>
</dbReference>
<feature type="region of interest" description="Disordered" evidence="2">
    <location>
        <begin position="360"/>
        <end position="397"/>
    </location>
</feature>
<dbReference type="Gene3D" id="2.30.29.30">
    <property type="entry name" value="Pleckstrin-homology domain (PH domain)/Phosphotyrosine-binding domain (PTB)"/>
    <property type="match status" value="1"/>
</dbReference>
<dbReference type="OrthoDB" id="5598057at2759"/>
<dbReference type="Pfam" id="PF20399">
    <property type="entry name" value="PH_20"/>
    <property type="match status" value="1"/>
</dbReference>
<dbReference type="InterPro" id="IPR011993">
    <property type="entry name" value="PH-like_dom_sf"/>
</dbReference>
<dbReference type="Proteomes" id="UP001165063">
    <property type="component" value="Unassembled WGS sequence"/>
</dbReference>
<dbReference type="EMBL" id="BSXU01005186">
    <property type="protein sequence ID" value="GMG51244.1"/>
    <property type="molecule type" value="Genomic_DNA"/>
</dbReference>
<dbReference type="InterPro" id="IPR046869">
    <property type="entry name" value="SLM1/RGC1-like_PH"/>
</dbReference>
<organism evidence="4 5">
    <name type="scientific">Ambrosiozyma monospora</name>
    <name type="common">Yeast</name>
    <name type="synonym">Endomycopsis monosporus</name>
    <dbReference type="NCBI Taxonomy" id="43982"/>
    <lineage>
        <taxon>Eukaryota</taxon>
        <taxon>Fungi</taxon>
        <taxon>Dikarya</taxon>
        <taxon>Ascomycota</taxon>
        <taxon>Saccharomycotina</taxon>
        <taxon>Pichiomycetes</taxon>
        <taxon>Pichiales</taxon>
        <taxon>Pichiaceae</taxon>
        <taxon>Ambrosiozyma</taxon>
    </lineage>
</organism>
<reference evidence="4" key="1">
    <citation type="submission" date="2023-04" db="EMBL/GenBank/DDBJ databases">
        <title>Ambrosiozyma monospora NBRC 1965.</title>
        <authorList>
            <person name="Ichikawa N."/>
            <person name="Sato H."/>
            <person name="Tonouchi N."/>
        </authorList>
    </citation>
    <scope>NUCLEOTIDE SEQUENCE</scope>
    <source>
        <strain evidence="4">NBRC 1965</strain>
    </source>
</reference>
<accession>A0A9W6Z2X9</accession>
<dbReference type="AlphaFoldDB" id="A0A9W6Z2X9"/>
<evidence type="ECO:0000313" key="5">
    <source>
        <dbReference type="Proteomes" id="UP001165063"/>
    </source>
</evidence>
<dbReference type="PROSITE" id="PS50003">
    <property type="entry name" value="PH_DOMAIN"/>
    <property type="match status" value="1"/>
</dbReference>
<dbReference type="FunFam" id="2.30.29.30:FF:000328">
    <property type="entry name" value="Phosphatidylinositol 4,5-bisphosphate-binding protein SLM1"/>
    <property type="match status" value="1"/>
</dbReference>
<keyword evidence="1" id="KW-0597">Phosphoprotein</keyword>
<dbReference type="InterPro" id="IPR046868">
    <property type="entry name" value="BAR_4"/>
</dbReference>
<dbReference type="Pfam" id="PF20400">
    <property type="entry name" value="BAR_4"/>
    <property type="match status" value="1"/>
</dbReference>
<feature type="region of interest" description="Disordered" evidence="2">
    <location>
        <begin position="192"/>
        <end position="283"/>
    </location>
</feature>
<protein>
    <submittedName>
        <fullName evidence="4">Unnamed protein product</fullName>
    </submittedName>
</protein>